<feature type="domain" description="Transglycosylase SLT" evidence="3">
    <location>
        <begin position="154"/>
        <end position="251"/>
    </location>
</feature>
<dbReference type="PANTHER" id="PTHR37423">
    <property type="entry name" value="SOLUBLE LYTIC MUREIN TRANSGLYCOSYLASE-RELATED"/>
    <property type="match status" value="1"/>
</dbReference>
<dbReference type="Pfam" id="PF01464">
    <property type="entry name" value="SLT"/>
    <property type="match status" value="1"/>
</dbReference>
<proteinExistence type="inferred from homology"/>
<dbReference type="STRING" id="522306.CAP2UW1_1489"/>
<accession>C7RT61</accession>
<dbReference type="InterPro" id="IPR008258">
    <property type="entry name" value="Transglycosylase_SLT_dom_1"/>
</dbReference>
<evidence type="ECO:0000259" key="3">
    <source>
        <dbReference type="Pfam" id="PF01464"/>
    </source>
</evidence>
<dbReference type="EMBL" id="CP001715">
    <property type="protein sequence ID" value="ACV34804.1"/>
    <property type="molecule type" value="Genomic_DNA"/>
</dbReference>
<dbReference type="InterPro" id="IPR011990">
    <property type="entry name" value="TPR-like_helical_dom_sf"/>
</dbReference>
<organism evidence="4">
    <name type="scientific">Accumulibacter regalis</name>
    <dbReference type="NCBI Taxonomy" id="522306"/>
    <lineage>
        <taxon>Bacteria</taxon>
        <taxon>Pseudomonadati</taxon>
        <taxon>Pseudomonadota</taxon>
        <taxon>Betaproteobacteria</taxon>
        <taxon>Candidatus Accumulibacter</taxon>
    </lineage>
</organism>
<dbReference type="CDD" id="cd16896">
    <property type="entry name" value="LT_Slt70-like"/>
    <property type="match status" value="1"/>
</dbReference>
<protein>
    <submittedName>
        <fullName evidence="4">Lytic transglycosylase catalytic</fullName>
    </submittedName>
</protein>
<dbReference type="CAZy" id="GH23">
    <property type="family name" value="Glycoside Hydrolase Family 23"/>
</dbReference>
<dbReference type="KEGG" id="app:CAP2UW1_1489"/>
<dbReference type="SUPFAM" id="SSF53955">
    <property type="entry name" value="Lysozyme-like"/>
    <property type="match status" value="1"/>
</dbReference>
<keyword evidence="2" id="KW-0732">Signal</keyword>
<reference evidence="4" key="1">
    <citation type="submission" date="2009-08" db="EMBL/GenBank/DDBJ databases">
        <authorList>
            <consortium name="US DOE Joint Genome Institute"/>
            <person name="Lucas S."/>
            <person name="Copeland A."/>
            <person name="Lapidus A."/>
            <person name="Glavina del Rio T."/>
            <person name="Dalin E."/>
            <person name="Tice H."/>
            <person name="Bruce D."/>
            <person name="Barry K."/>
            <person name="Pitluck S."/>
            <person name="Lowry S."/>
            <person name="Larimer F."/>
            <person name="Land M."/>
            <person name="Hauser L."/>
            <person name="Kyrpides N."/>
            <person name="Ivanova N."/>
            <person name="McMahon K.D."/>
            <person name="Hugenholtz P."/>
        </authorList>
    </citation>
    <scope>NUCLEOTIDE SEQUENCE</scope>
    <source>
        <strain evidence="4">UW-1</strain>
    </source>
</reference>
<sequence precursor="true">MVRTALMLVALAMGLAGQAARADSYIEAPRVAAALEQGRAAELGIGIRKNLLLAVALYCDAGTMGSPEGFFRVGRVLATAPRALRNPALANAYLALAARLGNHEALRYYDPQVANAILGEECGADVDGAAVDHFDLDGYLARQSPAKQKIALLIRHMARQHGIDSRLALAIAMVESNLDPGAVSPQNAQGVMQLIPATQERFGVTRPFDPEHNVRGALAYLKWLSKRFAGDWRLIAAAYNSGEGTVDRYAGIPPYPETQQYVRRVLRFAGYSQRDRSSLGGQDLVRRTERRQAGLLAVASAVERPQ</sequence>
<comment type="similarity">
    <text evidence="1">Belongs to the transglycosylase Slt family.</text>
</comment>
<evidence type="ECO:0000256" key="1">
    <source>
        <dbReference type="ARBA" id="ARBA00007734"/>
    </source>
</evidence>
<dbReference type="Gene3D" id="1.10.530.10">
    <property type="match status" value="1"/>
</dbReference>
<dbReference type="OrthoDB" id="9815002at2"/>
<gene>
    <name evidence="4" type="ordered locus">CAP2UW1_1489</name>
</gene>
<dbReference type="eggNOG" id="COG0741">
    <property type="taxonomic scope" value="Bacteria"/>
</dbReference>
<evidence type="ECO:0000256" key="2">
    <source>
        <dbReference type="SAM" id="SignalP"/>
    </source>
</evidence>
<name>C7RT61_ACCRE</name>
<dbReference type="InterPro" id="IPR023346">
    <property type="entry name" value="Lysozyme-like_dom_sf"/>
</dbReference>
<dbReference type="PANTHER" id="PTHR37423:SF2">
    <property type="entry name" value="MEMBRANE-BOUND LYTIC MUREIN TRANSGLYCOSYLASE C"/>
    <property type="match status" value="1"/>
</dbReference>
<dbReference type="Gene3D" id="1.25.40.10">
    <property type="entry name" value="Tetratricopeptide repeat domain"/>
    <property type="match status" value="1"/>
</dbReference>
<reference evidence="4" key="2">
    <citation type="submission" date="2009-09" db="EMBL/GenBank/DDBJ databases">
        <title>Complete sequence of chromosome of Candidatus Accumulibacter phosphatis clade IIA str. UW-1.</title>
        <authorList>
            <consortium name="US DOE Joint Genome Institute"/>
            <person name="Martin H.G."/>
            <person name="Ivanova N."/>
            <person name="Kunin V."/>
            <person name="Warnecke F."/>
            <person name="Barry K."/>
            <person name="He S."/>
            <person name="Salamov A."/>
            <person name="Szeto E."/>
            <person name="Dalin E."/>
            <person name="Pangilinan J.L."/>
            <person name="Lapidus A."/>
            <person name="Lowry S."/>
            <person name="Kyrpides N.C."/>
            <person name="McMahon K.D."/>
            <person name="Hugenholtz P."/>
        </authorList>
    </citation>
    <scope>NUCLEOTIDE SEQUENCE [LARGE SCALE GENOMIC DNA]</scope>
    <source>
        <strain evidence="4">UW-1</strain>
    </source>
</reference>
<feature type="chain" id="PRO_5002984169" evidence="2">
    <location>
        <begin position="22"/>
        <end position="306"/>
    </location>
</feature>
<dbReference type="AlphaFoldDB" id="C7RT61"/>
<feature type="signal peptide" evidence="2">
    <location>
        <begin position="1"/>
        <end position="21"/>
    </location>
</feature>
<dbReference type="HOGENOM" id="CLU_065765_0_0_4"/>
<dbReference type="SUPFAM" id="SSF81901">
    <property type="entry name" value="HCP-like"/>
    <property type="match status" value="1"/>
</dbReference>
<evidence type="ECO:0000313" key="4">
    <source>
        <dbReference type="EMBL" id="ACV34804.1"/>
    </source>
</evidence>